<dbReference type="Proteomes" id="UP001365542">
    <property type="component" value="Unassembled WGS sequence"/>
</dbReference>
<organism evidence="8 9">
    <name type="scientific">Orbilia ellipsospora</name>
    <dbReference type="NCBI Taxonomy" id="2528407"/>
    <lineage>
        <taxon>Eukaryota</taxon>
        <taxon>Fungi</taxon>
        <taxon>Dikarya</taxon>
        <taxon>Ascomycota</taxon>
        <taxon>Pezizomycotina</taxon>
        <taxon>Orbiliomycetes</taxon>
        <taxon>Orbiliales</taxon>
        <taxon>Orbiliaceae</taxon>
        <taxon>Orbilia</taxon>
    </lineage>
</organism>
<keyword evidence="9" id="KW-1185">Reference proteome</keyword>
<evidence type="ECO:0000256" key="1">
    <source>
        <dbReference type="ARBA" id="ARBA00022679"/>
    </source>
</evidence>
<dbReference type="GO" id="GO:0016567">
    <property type="term" value="P:protein ubiquitination"/>
    <property type="evidence" value="ECO:0007669"/>
    <property type="project" value="InterPro"/>
</dbReference>
<feature type="domain" description="RING-type" evidence="7">
    <location>
        <begin position="263"/>
        <end position="463"/>
    </location>
</feature>
<accession>A0AAV9XIS4</accession>
<keyword evidence="6" id="KW-0862">Zinc</keyword>
<evidence type="ECO:0000256" key="3">
    <source>
        <dbReference type="ARBA" id="ARBA00022737"/>
    </source>
</evidence>
<reference evidence="8 9" key="1">
    <citation type="submission" date="2019-10" db="EMBL/GenBank/DDBJ databases">
        <authorList>
            <person name="Palmer J.M."/>
        </authorList>
    </citation>
    <scope>NUCLEOTIDE SEQUENCE [LARGE SCALE GENOMIC DNA]</scope>
    <source>
        <strain evidence="8 9">TWF694</strain>
    </source>
</reference>
<evidence type="ECO:0000256" key="5">
    <source>
        <dbReference type="ARBA" id="ARBA00022786"/>
    </source>
</evidence>
<evidence type="ECO:0000256" key="4">
    <source>
        <dbReference type="ARBA" id="ARBA00022771"/>
    </source>
</evidence>
<evidence type="ECO:0000259" key="7">
    <source>
        <dbReference type="PROSITE" id="PS51873"/>
    </source>
</evidence>
<keyword evidence="1" id="KW-0808">Transferase</keyword>
<keyword evidence="4" id="KW-0863">Zinc-finger</keyword>
<evidence type="ECO:0000256" key="2">
    <source>
        <dbReference type="ARBA" id="ARBA00022723"/>
    </source>
</evidence>
<dbReference type="AlphaFoldDB" id="A0AAV9XIS4"/>
<keyword evidence="3" id="KW-0677">Repeat</keyword>
<gene>
    <name evidence="8" type="ORF">TWF694_007242</name>
</gene>
<dbReference type="Gene3D" id="1.20.120.1750">
    <property type="match status" value="1"/>
</dbReference>
<evidence type="ECO:0000313" key="9">
    <source>
        <dbReference type="Proteomes" id="UP001365542"/>
    </source>
</evidence>
<dbReference type="CDD" id="cd22584">
    <property type="entry name" value="Rcat_RBR_unk"/>
    <property type="match status" value="1"/>
</dbReference>
<name>A0AAV9XIS4_9PEZI</name>
<dbReference type="InterPro" id="IPR044066">
    <property type="entry name" value="TRIAD_supradom"/>
</dbReference>
<dbReference type="GO" id="GO:0004842">
    <property type="term" value="F:ubiquitin-protein transferase activity"/>
    <property type="evidence" value="ECO:0007669"/>
    <property type="project" value="InterPro"/>
</dbReference>
<protein>
    <recommendedName>
        <fullName evidence="7">RING-type domain-containing protein</fullName>
    </recommendedName>
</protein>
<dbReference type="GO" id="GO:0008270">
    <property type="term" value="F:zinc ion binding"/>
    <property type="evidence" value="ECO:0007669"/>
    <property type="project" value="UniProtKB-KW"/>
</dbReference>
<keyword evidence="5" id="KW-0833">Ubl conjugation pathway</keyword>
<dbReference type="SUPFAM" id="SSF57850">
    <property type="entry name" value="RING/U-box"/>
    <property type="match status" value="1"/>
</dbReference>
<dbReference type="InterPro" id="IPR031127">
    <property type="entry name" value="E3_UB_ligase_RBR"/>
</dbReference>
<proteinExistence type="predicted"/>
<evidence type="ECO:0000313" key="8">
    <source>
        <dbReference type="EMBL" id="KAK6541431.1"/>
    </source>
</evidence>
<keyword evidence="2" id="KW-0479">Metal-binding</keyword>
<comment type="caution">
    <text evidence="8">The sequence shown here is derived from an EMBL/GenBank/DDBJ whole genome shotgun (WGS) entry which is preliminary data.</text>
</comment>
<sequence>MANSNRANVKLSIELDGEKVEKNFARFLSTLNQGRPNVLKTTAQLIFWLTLPKGSIQQPSIGFEKSCPDFKKHFERLPKLSVSFLSTEAQTLCLHLNPKGDTKNFIKTAFKRYRQKRTEPGYTVHQHLRVDSEGIIKSLYNWQRQQSLNYSLTCQPAGNCKLDVFRATKSENPRQKPYKYGDLALTWIEENTGLSSWNKAVESTFFGSSNKWEPMSFQKPIENLTPQQIKNRIATLGESIGWTPERSKDVEKYNKILPFHQEALATCFFCCDTYPIWKMACVHCQHASCVNCVTQNFKMCLKDTSLFPPRCCHRFPQIYASIASQNTDDLTKLARWIVTDKQGSSITQCYNCKTELYAGSLMGDIAFCVACEERTCVKCGIQWHEFERVNCQVGNLRDLVNIISQKKWSQCYKCGLVVEKSSGCAHMICRCGAGFCYHCGGQWPKCPCRTTGTRTGLNIKRDGEGQDSGQVYTKLLRKNHSLQAEKNEKKVTDTVEALKFLGVLKVYQANVVQQIGDLRKLLMRLREEGKETNDLMQDED</sequence>
<dbReference type="EMBL" id="JAVHJO010000003">
    <property type="protein sequence ID" value="KAK6541431.1"/>
    <property type="molecule type" value="Genomic_DNA"/>
</dbReference>
<dbReference type="PROSITE" id="PS51873">
    <property type="entry name" value="TRIAD"/>
    <property type="match status" value="1"/>
</dbReference>
<evidence type="ECO:0000256" key="6">
    <source>
        <dbReference type="ARBA" id="ARBA00022833"/>
    </source>
</evidence>
<dbReference type="PANTHER" id="PTHR11685">
    <property type="entry name" value="RBR FAMILY RING FINGER AND IBR DOMAIN-CONTAINING"/>
    <property type="match status" value="1"/>
</dbReference>